<dbReference type="CDD" id="cd06225">
    <property type="entry name" value="HAMP"/>
    <property type="match status" value="1"/>
</dbReference>
<dbReference type="InterPro" id="IPR003660">
    <property type="entry name" value="HAMP_dom"/>
</dbReference>
<dbReference type="PROSITE" id="PS50111">
    <property type="entry name" value="CHEMOTAXIS_TRANSDUC_2"/>
    <property type="match status" value="1"/>
</dbReference>
<evidence type="ECO:0000256" key="2">
    <source>
        <dbReference type="ARBA" id="ARBA00029447"/>
    </source>
</evidence>
<dbReference type="SUPFAM" id="SSF158472">
    <property type="entry name" value="HAMP domain-like"/>
    <property type="match status" value="1"/>
</dbReference>
<sequence length="606" mass="64478">MTIKNATSCINLATIAAIAFVCGTLLLYAQSSQRVEEVMETKAIVVALGDELRQSSVSLTKNVRMYAVTGDKKYEDAYNAVLDERSGKIPRFSNRGIFPNEKHNLLELLAKYKVTAEEMAYVTAANNLSNNLVPLEVEAMNLVKGLYKDAGGQYTVKGTPDKERAISIVYGKEYESLAKPIMDKMDAFVAALESRTRQEVNTVAARNDLYEIIVFASLAAAAGICLVSIIYSRKNVIAPLLLTTDFAQKVADGDFDSSIDASSANEIGTLRNALNTMVAASKKFIHNAESESKSAREQAEKATQAMRQADEASREAQEKTAVLLEIAQQLEQVASAVSSAAGQLSAEIEQADRSAGESAQRLSEAATAMNEMNATVQEVARNASSAAAVSAETKANAENGAQIVQNALASIDEVHTVSLALKDDMSRLDTHAQAITHIMNVISDIADQTNLLALNAAIEAARAGDAGRGFAVVADEVRKLAEKTVASTNDVGNAIAAIQSSTAQSVKSMDSALKAVDTATTYAGQSGDALRQIVKNVETTADQVSAIATASEEQSAASEEINQSIVHVNAMSGQTAQAMAEANHAVTNLARQAERLTQLITRMKQN</sequence>
<dbReference type="RefSeq" id="WP_407845289.1">
    <property type="nucleotide sequence ID" value="NZ_BAAFSG010000002.1"/>
</dbReference>
<gene>
    <name evidence="9" type="ORF">Defa_29650</name>
</gene>
<dbReference type="Gene3D" id="6.10.340.10">
    <property type="match status" value="1"/>
</dbReference>
<reference evidence="9 10" key="1">
    <citation type="journal article" date="2025" name="Int. J. Syst. Evol. Microbiol.">
        <title>Desulfovibrio falkowii sp. nov., Porphyromonas miyakawae sp. nov., Mediterraneibacter flintii sp. nov. and Owariibacterium komagatae gen. nov., sp. nov., isolated from human faeces.</title>
        <authorList>
            <person name="Hamaguchi T."/>
            <person name="Ohara M."/>
            <person name="Hisatomi A."/>
            <person name="Sekiguchi K."/>
            <person name="Takeda J.I."/>
            <person name="Ueyama J."/>
            <person name="Ito M."/>
            <person name="Nishiwaki H."/>
            <person name="Ogi T."/>
            <person name="Hirayama M."/>
            <person name="Ohkuma M."/>
            <person name="Sakamoto M."/>
            <person name="Ohno K."/>
        </authorList>
    </citation>
    <scope>NUCLEOTIDE SEQUENCE [LARGE SCALE GENOMIC DNA]</scope>
    <source>
        <strain evidence="9 10">13CB8C</strain>
    </source>
</reference>
<feature type="domain" description="Methyl-accepting transducer" evidence="7">
    <location>
        <begin position="333"/>
        <end position="569"/>
    </location>
</feature>
<evidence type="ECO:0000313" key="10">
    <source>
        <dbReference type="Proteomes" id="UP001628192"/>
    </source>
</evidence>
<comment type="caution">
    <text evidence="9">The sequence shown here is derived from an EMBL/GenBank/DDBJ whole genome shotgun (WGS) entry which is preliminary data.</text>
</comment>
<feature type="domain" description="HAMP" evidence="8">
    <location>
        <begin position="234"/>
        <end position="286"/>
    </location>
</feature>
<keyword evidence="4" id="KW-0175">Coiled coil</keyword>
<accession>A0ABQ0ED17</accession>
<dbReference type="Proteomes" id="UP001628192">
    <property type="component" value="Unassembled WGS sequence"/>
</dbReference>
<dbReference type="InterPro" id="IPR004089">
    <property type="entry name" value="MCPsignal_dom"/>
</dbReference>
<dbReference type="Pfam" id="PF00015">
    <property type="entry name" value="MCPsignal"/>
    <property type="match status" value="1"/>
</dbReference>
<evidence type="ECO:0000259" key="8">
    <source>
        <dbReference type="PROSITE" id="PS50885"/>
    </source>
</evidence>
<evidence type="ECO:0000256" key="4">
    <source>
        <dbReference type="SAM" id="Coils"/>
    </source>
</evidence>
<dbReference type="EMBL" id="BAAFSG010000002">
    <property type="protein sequence ID" value="GAB1255478.1"/>
    <property type="molecule type" value="Genomic_DNA"/>
</dbReference>
<dbReference type="SMART" id="SM00304">
    <property type="entry name" value="HAMP"/>
    <property type="match status" value="2"/>
</dbReference>
<dbReference type="Pfam" id="PF00672">
    <property type="entry name" value="HAMP"/>
    <property type="match status" value="1"/>
</dbReference>
<evidence type="ECO:0000313" key="9">
    <source>
        <dbReference type="EMBL" id="GAB1255478.1"/>
    </source>
</evidence>
<dbReference type="SUPFAM" id="SSF58104">
    <property type="entry name" value="Methyl-accepting chemotaxis protein (MCP) signaling domain"/>
    <property type="match status" value="2"/>
</dbReference>
<name>A0ABQ0ED17_9BACT</name>
<dbReference type="PANTHER" id="PTHR32089:SF112">
    <property type="entry name" value="LYSOZYME-LIKE PROTEIN-RELATED"/>
    <property type="match status" value="1"/>
</dbReference>
<feature type="coiled-coil region" evidence="4">
    <location>
        <begin position="579"/>
        <end position="606"/>
    </location>
</feature>
<evidence type="ECO:0000256" key="6">
    <source>
        <dbReference type="SAM" id="Phobius"/>
    </source>
</evidence>
<dbReference type="PROSITE" id="PS50885">
    <property type="entry name" value="HAMP"/>
    <property type="match status" value="1"/>
</dbReference>
<protein>
    <recommendedName>
        <fullName evidence="11">Methyl-accepting chemotaxis protein</fullName>
    </recommendedName>
</protein>
<evidence type="ECO:0000256" key="5">
    <source>
        <dbReference type="SAM" id="MobiDB-lite"/>
    </source>
</evidence>
<dbReference type="SMART" id="SM00283">
    <property type="entry name" value="MA"/>
    <property type="match status" value="1"/>
</dbReference>
<keyword evidence="6" id="KW-0472">Membrane</keyword>
<evidence type="ECO:0000256" key="1">
    <source>
        <dbReference type="ARBA" id="ARBA00023224"/>
    </source>
</evidence>
<dbReference type="Gene3D" id="1.10.287.950">
    <property type="entry name" value="Methyl-accepting chemotaxis protein"/>
    <property type="match status" value="1"/>
</dbReference>
<keyword evidence="10" id="KW-1185">Reference proteome</keyword>
<keyword evidence="6" id="KW-1133">Transmembrane helix</keyword>
<evidence type="ECO:0008006" key="11">
    <source>
        <dbReference type="Google" id="ProtNLM"/>
    </source>
</evidence>
<evidence type="ECO:0000256" key="3">
    <source>
        <dbReference type="PROSITE-ProRule" id="PRU00284"/>
    </source>
</evidence>
<keyword evidence="1 3" id="KW-0807">Transducer</keyword>
<organism evidence="9 10">
    <name type="scientific">Desulfovibrio falkowii</name>
    <dbReference type="NCBI Taxonomy" id="3136602"/>
    <lineage>
        <taxon>Bacteria</taxon>
        <taxon>Pseudomonadati</taxon>
        <taxon>Thermodesulfobacteriota</taxon>
        <taxon>Desulfovibrionia</taxon>
        <taxon>Desulfovibrionales</taxon>
        <taxon>Desulfovibrionaceae</taxon>
        <taxon>Desulfovibrio</taxon>
    </lineage>
</organism>
<comment type="similarity">
    <text evidence="2">Belongs to the methyl-accepting chemotaxis (MCP) protein family.</text>
</comment>
<dbReference type="CDD" id="cd11386">
    <property type="entry name" value="MCP_signal"/>
    <property type="match status" value="1"/>
</dbReference>
<evidence type="ECO:0000259" key="7">
    <source>
        <dbReference type="PROSITE" id="PS50111"/>
    </source>
</evidence>
<feature type="compositionally biased region" description="Basic and acidic residues" evidence="5">
    <location>
        <begin position="288"/>
        <end position="300"/>
    </location>
</feature>
<dbReference type="PANTHER" id="PTHR32089">
    <property type="entry name" value="METHYL-ACCEPTING CHEMOTAXIS PROTEIN MCPB"/>
    <property type="match status" value="1"/>
</dbReference>
<feature type="transmembrane region" description="Helical" evidence="6">
    <location>
        <begin position="212"/>
        <end position="231"/>
    </location>
</feature>
<proteinExistence type="inferred from homology"/>
<keyword evidence="6" id="KW-0812">Transmembrane</keyword>
<feature type="transmembrane region" description="Helical" evidence="6">
    <location>
        <begin position="12"/>
        <end position="29"/>
    </location>
</feature>
<feature type="region of interest" description="Disordered" evidence="5">
    <location>
        <begin position="288"/>
        <end position="314"/>
    </location>
</feature>